<keyword evidence="10 12" id="KW-0472">Membrane</keyword>
<evidence type="ECO:0000256" key="5">
    <source>
        <dbReference type="ARBA" id="ARBA00022741"/>
    </source>
</evidence>
<dbReference type="Pfam" id="PF03412">
    <property type="entry name" value="Peptidase_C39"/>
    <property type="match status" value="1"/>
</dbReference>
<dbReference type="PROSITE" id="PS50929">
    <property type="entry name" value="ABC_TM1F"/>
    <property type="match status" value="1"/>
</dbReference>
<evidence type="ECO:0000259" key="15">
    <source>
        <dbReference type="PROSITE" id="PS50990"/>
    </source>
</evidence>
<dbReference type="GO" id="GO:0008234">
    <property type="term" value="F:cysteine-type peptidase activity"/>
    <property type="evidence" value="ECO:0007669"/>
    <property type="project" value="UniProtKB-KW"/>
</dbReference>
<feature type="transmembrane region" description="Helical" evidence="12">
    <location>
        <begin position="353"/>
        <end position="373"/>
    </location>
</feature>
<feature type="domain" description="ABC transporter" evidence="13">
    <location>
        <begin position="530"/>
        <end position="761"/>
    </location>
</feature>
<organism evidence="16 17">
    <name type="scientific">Streptomyces mirabilis</name>
    <dbReference type="NCBI Taxonomy" id="68239"/>
    <lineage>
        <taxon>Bacteria</taxon>
        <taxon>Bacillati</taxon>
        <taxon>Actinomycetota</taxon>
        <taxon>Actinomycetes</taxon>
        <taxon>Kitasatosporales</taxon>
        <taxon>Streptomycetaceae</taxon>
        <taxon>Streptomyces</taxon>
    </lineage>
</organism>
<keyword evidence="4 12" id="KW-0812">Transmembrane</keyword>
<sequence>MPGDSRFNAEALEHHRRSDGLGPVFGHAPAVTRPKGAAERITAVRERFRRRTRGARLQVCFQTQVSDCGPAALVTVLRHHGVDVSLDEIRARAGSGRNGASARTLLEIAREYGVKGRGVRAGTEALARLSPGSILFWNFNHFVVLEGAGKDHVDVVDPVHGRRRLTMATVAESFTGVALEFEQPLEAGSGRRRRGSELPGPWHRLRQFLPHGRELALILASSAGLMAFELALPLTAGFLVERVLGNRSTGGAWTACAILAGLVVLYFSLSVARSFLVTRRQAVIEKRLTLGIVGHMADLPYDFFTVRNSGDLALRVRTSNVLVQVLSLTAVSALFDSLLIVVYLIAIAVANPLLSLLVTVLVVVQTAILVLTWRRQTGLSQEVLERQTKAQEELVEMLESITTLKAAGMDGRAVERWSHTLVHEVNKRLSARRNLALFASLSRTLQFAAPLIVLVAGIWLVLSHRYSLGEAMGFMTLTIALFIPLEGLFDAGSQLAAVRPTLAKLDDVLRATPEPRGAFAGTGVARPGRIKAEAVGFRYPGAPRPTLDGVSFELEPGQFMAVIGRSGSGKSTLGMLLAGLYTPTGGTLTVDGTDLAELDRPTYRRRIGYVNQNAHLFGGTIRDNILFGGDDISKSDLITAVGLAHIHEEIEAMPMGYNTLVAPGGHGLSGGQRQRIVLARALAKKPELVILDEATSALDPALEESIMRGLLDAGITVVVIAHRLTVMDEADQVVVMRDGRIVEAGSPAVLKESGTEYLCLA</sequence>
<dbReference type="GO" id="GO:0005886">
    <property type="term" value="C:plasma membrane"/>
    <property type="evidence" value="ECO:0007669"/>
    <property type="project" value="UniProtKB-SubCell"/>
</dbReference>
<evidence type="ECO:0000256" key="2">
    <source>
        <dbReference type="ARBA" id="ARBA00022448"/>
    </source>
</evidence>
<dbReference type="PANTHER" id="PTHR43394:SF1">
    <property type="entry name" value="ATP-BINDING CASSETTE SUB-FAMILY B MEMBER 10, MITOCHONDRIAL"/>
    <property type="match status" value="1"/>
</dbReference>
<dbReference type="Proteomes" id="UP000181942">
    <property type="component" value="Unassembled WGS sequence"/>
</dbReference>
<dbReference type="EMBL" id="FONR01000010">
    <property type="protein sequence ID" value="SFF64561.1"/>
    <property type="molecule type" value="Genomic_DNA"/>
</dbReference>
<dbReference type="FunFam" id="3.40.50.300:FF:000299">
    <property type="entry name" value="ABC transporter ATP-binding protein/permease"/>
    <property type="match status" value="1"/>
</dbReference>
<protein>
    <submittedName>
        <fullName evidence="16">ABC-type bacteriocin/lantibiotic exporter, contains an N-terminal double-glycine peptidase domain</fullName>
    </submittedName>
</protein>
<dbReference type="Gene3D" id="3.40.50.300">
    <property type="entry name" value="P-loop containing nucleotide triphosphate hydrolases"/>
    <property type="match status" value="1"/>
</dbReference>
<dbReference type="AlphaFoldDB" id="A0A1I2KHG7"/>
<comment type="subcellular location">
    <subcellularLocation>
        <location evidence="1">Cell membrane</location>
        <topology evidence="1">Multi-pass membrane protein</topology>
    </subcellularLocation>
</comment>
<dbReference type="SUPFAM" id="SSF52540">
    <property type="entry name" value="P-loop containing nucleoside triphosphate hydrolases"/>
    <property type="match status" value="1"/>
</dbReference>
<feature type="transmembrane region" description="Helical" evidence="12">
    <location>
        <begin position="321"/>
        <end position="347"/>
    </location>
</feature>
<evidence type="ECO:0000256" key="9">
    <source>
        <dbReference type="ARBA" id="ARBA00022989"/>
    </source>
</evidence>
<gene>
    <name evidence="16" type="ORF">SAMN02787118_11015</name>
</gene>
<dbReference type="Gene3D" id="1.20.1560.10">
    <property type="entry name" value="ABC transporter type 1, transmembrane domain"/>
    <property type="match status" value="1"/>
</dbReference>
<feature type="transmembrane region" description="Helical" evidence="12">
    <location>
        <begin position="252"/>
        <end position="272"/>
    </location>
</feature>
<evidence type="ECO:0000313" key="16">
    <source>
        <dbReference type="EMBL" id="SFF64561.1"/>
    </source>
</evidence>
<keyword evidence="6" id="KW-0378">Hydrolase</keyword>
<keyword evidence="9 12" id="KW-1133">Transmembrane helix</keyword>
<dbReference type="GO" id="GO:0015421">
    <property type="term" value="F:ABC-type oligopeptide transporter activity"/>
    <property type="evidence" value="ECO:0007669"/>
    <property type="project" value="TreeGrafter"/>
</dbReference>
<dbReference type="InterPro" id="IPR036640">
    <property type="entry name" value="ABC1_TM_sf"/>
</dbReference>
<dbReference type="InterPro" id="IPR017871">
    <property type="entry name" value="ABC_transporter-like_CS"/>
</dbReference>
<dbReference type="InterPro" id="IPR027417">
    <property type="entry name" value="P-loop_NTPase"/>
</dbReference>
<dbReference type="PANTHER" id="PTHR43394">
    <property type="entry name" value="ATP-DEPENDENT PERMEASE MDL1, MITOCHONDRIAL"/>
    <property type="match status" value="1"/>
</dbReference>
<evidence type="ECO:0000259" key="13">
    <source>
        <dbReference type="PROSITE" id="PS50893"/>
    </source>
</evidence>
<dbReference type="InterPro" id="IPR003593">
    <property type="entry name" value="AAA+_ATPase"/>
</dbReference>
<reference evidence="16 17" key="1">
    <citation type="submission" date="2016-10" db="EMBL/GenBank/DDBJ databases">
        <authorList>
            <person name="de Groot N.N."/>
        </authorList>
    </citation>
    <scope>NUCLEOTIDE SEQUENCE [LARGE SCALE GENOMIC DNA]</scope>
    <source>
        <strain evidence="16 17">OK461</strain>
    </source>
</reference>
<dbReference type="Gene3D" id="3.90.70.10">
    <property type="entry name" value="Cysteine proteinases"/>
    <property type="match status" value="1"/>
</dbReference>
<evidence type="ECO:0000256" key="12">
    <source>
        <dbReference type="SAM" id="Phobius"/>
    </source>
</evidence>
<keyword evidence="7" id="KW-0645">Protease</keyword>
<dbReference type="PROSITE" id="PS00211">
    <property type="entry name" value="ABC_TRANSPORTER_1"/>
    <property type="match status" value="1"/>
</dbReference>
<keyword evidence="3" id="KW-1003">Cell membrane</keyword>
<accession>A0A1I2KHG7</accession>
<evidence type="ECO:0000256" key="11">
    <source>
        <dbReference type="ARBA" id="ARBA00061644"/>
    </source>
</evidence>
<feature type="transmembrane region" description="Helical" evidence="12">
    <location>
        <begin position="215"/>
        <end position="240"/>
    </location>
</feature>
<feature type="transmembrane region" description="Helical" evidence="12">
    <location>
        <begin position="435"/>
        <end position="462"/>
    </location>
</feature>
<evidence type="ECO:0000256" key="8">
    <source>
        <dbReference type="ARBA" id="ARBA00022840"/>
    </source>
</evidence>
<comment type="similarity">
    <text evidence="11">Belongs to the ABC transporter superfamily. Lipid exporter (TC 3.A.1.106) family.</text>
</comment>
<evidence type="ECO:0000259" key="14">
    <source>
        <dbReference type="PROSITE" id="PS50929"/>
    </source>
</evidence>
<proteinExistence type="inferred from homology"/>
<dbReference type="InterPro" id="IPR003439">
    <property type="entry name" value="ABC_transporter-like_ATP-bd"/>
</dbReference>
<evidence type="ECO:0000313" key="17">
    <source>
        <dbReference type="Proteomes" id="UP000181942"/>
    </source>
</evidence>
<dbReference type="InterPro" id="IPR005074">
    <property type="entry name" value="Peptidase_C39"/>
</dbReference>
<dbReference type="Pfam" id="PF00005">
    <property type="entry name" value="ABC_tran"/>
    <property type="match status" value="1"/>
</dbReference>
<dbReference type="SUPFAM" id="SSF90123">
    <property type="entry name" value="ABC transporter transmembrane region"/>
    <property type="match status" value="1"/>
</dbReference>
<dbReference type="GO" id="GO:0016887">
    <property type="term" value="F:ATP hydrolysis activity"/>
    <property type="evidence" value="ECO:0007669"/>
    <property type="project" value="InterPro"/>
</dbReference>
<dbReference type="Pfam" id="PF00664">
    <property type="entry name" value="ABC_membrane"/>
    <property type="match status" value="1"/>
</dbReference>
<evidence type="ECO:0000256" key="3">
    <source>
        <dbReference type="ARBA" id="ARBA00022475"/>
    </source>
</evidence>
<keyword evidence="5" id="KW-0547">Nucleotide-binding</keyword>
<feature type="domain" description="ABC transmembrane type-1" evidence="14">
    <location>
        <begin position="216"/>
        <end position="497"/>
    </location>
</feature>
<dbReference type="PROSITE" id="PS50893">
    <property type="entry name" value="ABC_TRANSPORTER_2"/>
    <property type="match status" value="1"/>
</dbReference>
<name>A0A1I2KHG7_9ACTN</name>
<keyword evidence="8" id="KW-0067">ATP-binding</keyword>
<keyword evidence="2" id="KW-0813">Transport</keyword>
<evidence type="ECO:0000256" key="10">
    <source>
        <dbReference type="ARBA" id="ARBA00023136"/>
    </source>
</evidence>
<dbReference type="GO" id="GO:0006508">
    <property type="term" value="P:proteolysis"/>
    <property type="evidence" value="ECO:0007669"/>
    <property type="project" value="InterPro"/>
</dbReference>
<evidence type="ECO:0000256" key="6">
    <source>
        <dbReference type="ARBA" id="ARBA00022801"/>
    </source>
</evidence>
<dbReference type="OrthoDB" id="9806127at2"/>
<dbReference type="PROSITE" id="PS50990">
    <property type="entry name" value="PEPTIDASE_C39"/>
    <property type="match status" value="1"/>
</dbReference>
<keyword evidence="7" id="KW-0788">Thiol protease</keyword>
<evidence type="ECO:0000256" key="1">
    <source>
        <dbReference type="ARBA" id="ARBA00004651"/>
    </source>
</evidence>
<evidence type="ECO:0000256" key="7">
    <source>
        <dbReference type="ARBA" id="ARBA00022807"/>
    </source>
</evidence>
<dbReference type="InterPro" id="IPR011527">
    <property type="entry name" value="ABC1_TM_dom"/>
</dbReference>
<evidence type="ECO:0000256" key="4">
    <source>
        <dbReference type="ARBA" id="ARBA00022692"/>
    </source>
</evidence>
<dbReference type="SMART" id="SM00382">
    <property type="entry name" value="AAA"/>
    <property type="match status" value="1"/>
</dbReference>
<dbReference type="CDD" id="cd03228">
    <property type="entry name" value="ABCC_MRP_Like"/>
    <property type="match status" value="1"/>
</dbReference>
<dbReference type="GO" id="GO:0005524">
    <property type="term" value="F:ATP binding"/>
    <property type="evidence" value="ECO:0007669"/>
    <property type="project" value="UniProtKB-KW"/>
</dbReference>
<dbReference type="InterPro" id="IPR039421">
    <property type="entry name" value="Type_1_exporter"/>
</dbReference>
<feature type="domain" description="Peptidase C39" evidence="15">
    <location>
        <begin position="62"/>
        <end position="181"/>
    </location>
</feature>